<dbReference type="GO" id="GO:0071949">
    <property type="term" value="F:FAD binding"/>
    <property type="evidence" value="ECO:0007669"/>
    <property type="project" value="InterPro"/>
</dbReference>
<dbReference type="Pfam" id="PF01494">
    <property type="entry name" value="FAD_binding_3"/>
    <property type="match status" value="1"/>
</dbReference>
<reference evidence="5" key="1">
    <citation type="submission" date="2016-10" db="EMBL/GenBank/DDBJ databases">
        <authorList>
            <person name="Varghese N."/>
            <person name="Submissions S."/>
        </authorList>
    </citation>
    <scope>NUCLEOTIDE SEQUENCE [LARGE SCALE GENOMIC DNA]</scope>
    <source>
        <strain evidence="5">CGMCC 1.8711</strain>
    </source>
</reference>
<dbReference type="GO" id="GO:0016491">
    <property type="term" value="F:oxidoreductase activity"/>
    <property type="evidence" value="ECO:0007669"/>
    <property type="project" value="UniProtKB-KW"/>
</dbReference>
<feature type="region of interest" description="Disordered" evidence="2">
    <location>
        <begin position="1"/>
        <end position="20"/>
    </location>
</feature>
<evidence type="ECO:0000259" key="3">
    <source>
        <dbReference type="Pfam" id="PF01494"/>
    </source>
</evidence>
<sequence>MGPETDDANGRERRGTERELETDVVVVGAGPGGCVLSGLLARSGVRTTLLERHATLDREFRGFAFQPSALRIFDQMGVLADVLDLPHERMSRFAVVVYGRSYTFADFTTLAPPHDFVLSIEQSPLLRTLVDDATRFDCFDFRPATVVRDLLVEDGVVTGVRARDRETGESLTVRARLVVGADGRFSTVREAAGIDAGLVDTDFEIVWTKVPGWASHDIQARIGDDGPLLYFGLGSNVQLGWVIPKGTYPDLRAAGIEAFRDRIAAVDPRLRPALEDSLTDFEQCSLLDVSPGFAPEWTRDGLALLGDAAHVASPLGGQGNALAIQDAAALHAAVVPALRESEGVVAEDALEPYATRRRSAVREVLDAQLVGQRVLSRLVVRDDVPSVLRRTALRAGATLARLPPAHARIRSLLAFGPDPVDVTTALFDPVETAARDSPSSANQHP</sequence>
<accession>A0A1I6HUT7</accession>
<dbReference type="Proteomes" id="UP000243250">
    <property type="component" value="Unassembled WGS sequence"/>
</dbReference>
<keyword evidence="1" id="KW-0560">Oxidoreductase</keyword>
<dbReference type="OrthoDB" id="306174at2157"/>
<dbReference type="Gene3D" id="3.50.50.60">
    <property type="entry name" value="FAD/NAD(P)-binding domain"/>
    <property type="match status" value="2"/>
</dbReference>
<organism evidence="4 5">
    <name type="scientific">Halogeometricum limi</name>
    <dbReference type="NCBI Taxonomy" id="555875"/>
    <lineage>
        <taxon>Archaea</taxon>
        <taxon>Methanobacteriati</taxon>
        <taxon>Methanobacteriota</taxon>
        <taxon>Stenosarchaea group</taxon>
        <taxon>Halobacteria</taxon>
        <taxon>Halobacteriales</taxon>
        <taxon>Haloferacaceae</taxon>
        <taxon>Halogeometricum</taxon>
    </lineage>
</organism>
<dbReference type="InterPro" id="IPR002938">
    <property type="entry name" value="FAD-bd"/>
</dbReference>
<name>A0A1I6HUT7_9EURY</name>
<proteinExistence type="predicted"/>
<dbReference type="PANTHER" id="PTHR43476:SF5">
    <property type="entry name" value="FAD-DEPENDENT MONOOXYGENASE"/>
    <property type="match status" value="1"/>
</dbReference>
<dbReference type="InterPro" id="IPR050631">
    <property type="entry name" value="PheA/TfdB_FAD_monoxygenase"/>
</dbReference>
<dbReference type="AlphaFoldDB" id="A0A1I6HUT7"/>
<evidence type="ECO:0000256" key="1">
    <source>
        <dbReference type="ARBA" id="ARBA00023002"/>
    </source>
</evidence>
<evidence type="ECO:0000256" key="2">
    <source>
        <dbReference type="SAM" id="MobiDB-lite"/>
    </source>
</evidence>
<evidence type="ECO:0000313" key="4">
    <source>
        <dbReference type="EMBL" id="SFR58204.1"/>
    </source>
</evidence>
<keyword evidence="5" id="KW-1185">Reference proteome</keyword>
<dbReference type="PRINTS" id="PR00420">
    <property type="entry name" value="RNGMNOXGNASE"/>
</dbReference>
<protein>
    <submittedName>
        <fullName evidence="4">2-polyprenyl-6-methoxyphenol hydroxylase</fullName>
    </submittedName>
</protein>
<gene>
    <name evidence="4" type="ORF">SAMN04488124_2485</name>
</gene>
<feature type="compositionally biased region" description="Basic and acidic residues" evidence="2">
    <location>
        <begin position="8"/>
        <end position="20"/>
    </location>
</feature>
<dbReference type="EMBL" id="FOYS01000004">
    <property type="protein sequence ID" value="SFR58204.1"/>
    <property type="molecule type" value="Genomic_DNA"/>
</dbReference>
<dbReference type="STRING" id="555875.SAMN04488124_2485"/>
<feature type="domain" description="FAD-binding" evidence="3">
    <location>
        <begin position="21"/>
        <end position="367"/>
    </location>
</feature>
<dbReference type="RefSeq" id="WP_089881349.1">
    <property type="nucleotide sequence ID" value="NZ_FOYS01000004.1"/>
</dbReference>
<dbReference type="SUPFAM" id="SSF51905">
    <property type="entry name" value="FAD/NAD(P)-binding domain"/>
    <property type="match status" value="1"/>
</dbReference>
<dbReference type="InterPro" id="IPR036188">
    <property type="entry name" value="FAD/NAD-bd_sf"/>
</dbReference>
<dbReference type="PANTHER" id="PTHR43476">
    <property type="entry name" value="3-(3-HYDROXY-PHENYL)PROPIONATE/3-HYDROXYCINNAMIC ACID HYDROXYLASE"/>
    <property type="match status" value="1"/>
</dbReference>
<evidence type="ECO:0000313" key="5">
    <source>
        <dbReference type="Proteomes" id="UP000243250"/>
    </source>
</evidence>